<proteinExistence type="predicted"/>
<dbReference type="EMBL" id="DS027690">
    <property type="protein sequence ID" value="EAW21732.1"/>
    <property type="molecule type" value="Genomic_DNA"/>
</dbReference>
<dbReference type="eggNOG" id="KOG1565">
    <property type="taxonomic scope" value="Eukaryota"/>
</dbReference>
<feature type="compositionally biased region" description="Gly residues" evidence="1">
    <location>
        <begin position="590"/>
        <end position="600"/>
    </location>
</feature>
<evidence type="ECO:0000313" key="3">
    <source>
        <dbReference type="EMBL" id="EAW21732.1"/>
    </source>
</evidence>
<dbReference type="OrthoDB" id="4526936at2759"/>
<dbReference type="HOGENOM" id="CLU_013195_0_0_1"/>
<dbReference type="AlphaFoldDB" id="A1D7N8"/>
<organism evidence="3 4">
    <name type="scientific">Neosartorya fischeri (strain ATCC 1020 / DSM 3700 / CBS 544.65 / FGSC A1164 / JCM 1740 / NRRL 181 / WB 181)</name>
    <name type="common">Aspergillus fischerianus</name>
    <dbReference type="NCBI Taxonomy" id="331117"/>
    <lineage>
        <taxon>Eukaryota</taxon>
        <taxon>Fungi</taxon>
        <taxon>Dikarya</taxon>
        <taxon>Ascomycota</taxon>
        <taxon>Pezizomycotina</taxon>
        <taxon>Eurotiomycetes</taxon>
        <taxon>Eurotiomycetidae</taxon>
        <taxon>Eurotiales</taxon>
        <taxon>Aspergillaceae</taxon>
        <taxon>Aspergillus</taxon>
        <taxon>Aspergillus subgen. Fumigati</taxon>
    </lineage>
</organism>
<feature type="signal peptide" evidence="2">
    <location>
        <begin position="1"/>
        <end position="18"/>
    </location>
</feature>
<evidence type="ECO:0000313" key="4">
    <source>
        <dbReference type="Proteomes" id="UP000006702"/>
    </source>
</evidence>
<keyword evidence="4" id="KW-1185">Reference proteome</keyword>
<reference evidence="4" key="1">
    <citation type="journal article" date="2008" name="PLoS Genet.">
        <title>Genomic islands in the pathogenic filamentous fungus Aspergillus fumigatus.</title>
        <authorList>
            <person name="Fedorova N.D."/>
            <person name="Khaldi N."/>
            <person name="Joardar V.S."/>
            <person name="Maiti R."/>
            <person name="Amedeo P."/>
            <person name="Anderson M.J."/>
            <person name="Crabtree J."/>
            <person name="Silva J.C."/>
            <person name="Badger J.H."/>
            <person name="Albarraq A."/>
            <person name="Angiuoli S."/>
            <person name="Bussey H."/>
            <person name="Bowyer P."/>
            <person name="Cotty P.J."/>
            <person name="Dyer P.S."/>
            <person name="Egan A."/>
            <person name="Galens K."/>
            <person name="Fraser-Liggett C.M."/>
            <person name="Haas B.J."/>
            <person name="Inman J.M."/>
            <person name="Kent R."/>
            <person name="Lemieux S."/>
            <person name="Malavazi I."/>
            <person name="Orvis J."/>
            <person name="Roemer T."/>
            <person name="Ronning C.M."/>
            <person name="Sundaram J.P."/>
            <person name="Sutton G."/>
            <person name="Turner G."/>
            <person name="Venter J.C."/>
            <person name="White O.R."/>
            <person name="Whitty B.R."/>
            <person name="Youngman P."/>
            <person name="Wolfe K.H."/>
            <person name="Goldman G.H."/>
            <person name="Wortman J.R."/>
            <person name="Jiang B."/>
            <person name="Denning D.W."/>
            <person name="Nierman W.C."/>
        </authorList>
    </citation>
    <scope>NUCLEOTIDE SEQUENCE [LARGE SCALE GENOMIC DNA]</scope>
    <source>
        <strain evidence="4">ATCC 1020 / DSM 3700 / CBS 544.65 / FGSC A1164 / JCM 1740 / NRRL 181 / WB 181</strain>
    </source>
</reference>
<feature type="compositionally biased region" description="Polar residues" evidence="1">
    <location>
        <begin position="458"/>
        <end position="467"/>
    </location>
</feature>
<sequence>MRSNNLFLLASLASYVLALPTDVETRHLKLGADLDIGDISIGAGISIDGGLDLSALISAILGGHASTTTLLAGLSAQAAAALQGGVLGCKAGAIHAAARAELAAWLRAEAAAFLDASIKASLLEWCEGDASVTLSVDVCAGLSVLIPTCADIAAKGDLFVTIEGIFSSAEVAANVVLSASAQASLSAFLSASVDAALDAKVRAGLSLCAGGGVFVDLAADVQAALKAWLASSECTLSASLKVAVLAWLEGKVGADVIAIGSLPGSGLATISAGASVVALVEETGILSASAQASLAAFLEADISVGLDAHVQAALEACAKGGAAVSLDVEVRTALVAWLTSSSCSLGAELKAVVLFWLSFALEADVSVSVSTGLLGELTSFITGTIEATLGAVFRGVISILVSGESMASLSLDARAQLAAILGGAAGIEIDSSIEIILIGWLTGCGHLPSGSSFTKNRVPTLPSTPAGSVTGVPSVPAVPTPSGIPSGSVTGIPSVPSGSVPSGSVPNVPVPAPNGASPSDAASVPVPSVPSGSVPSGASPSGASNGNVPTVPEAVSVPSGAAPTSPAGGSVSSGGSPAAPAGDSSSSGGSPAGPAGGSVSSGGSPAGPANGSASSGGSPAGPEASETPCETFVSETVVPIATKTGAVSSGAAVITAAPTAVPSKGPKVVTITKTVIVSACDY</sequence>
<dbReference type="Proteomes" id="UP000006702">
    <property type="component" value="Unassembled WGS sequence"/>
</dbReference>
<dbReference type="KEGG" id="nfi:NFIA_069030"/>
<dbReference type="OMA" id="KAVLYFW"/>
<feature type="chain" id="PRO_5002634250" evidence="2">
    <location>
        <begin position="19"/>
        <end position="682"/>
    </location>
</feature>
<accession>A1D7N8</accession>
<feature type="compositionally biased region" description="Low complexity" evidence="1">
    <location>
        <begin position="601"/>
        <end position="625"/>
    </location>
</feature>
<evidence type="ECO:0000256" key="1">
    <source>
        <dbReference type="SAM" id="MobiDB-lite"/>
    </source>
</evidence>
<feature type="compositionally biased region" description="Low complexity" evidence="1">
    <location>
        <begin position="485"/>
        <end position="589"/>
    </location>
</feature>
<protein>
    <submittedName>
        <fullName evidence="3">Cell wall protein, putative</fullName>
    </submittedName>
</protein>
<dbReference type="VEuPathDB" id="FungiDB:NFIA_069030"/>
<gene>
    <name evidence="3" type="ORF">NFIA_069030</name>
</gene>
<dbReference type="RefSeq" id="XP_001263629.1">
    <property type="nucleotide sequence ID" value="XM_001263628.1"/>
</dbReference>
<evidence type="ECO:0000256" key="2">
    <source>
        <dbReference type="SAM" id="SignalP"/>
    </source>
</evidence>
<feature type="region of interest" description="Disordered" evidence="1">
    <location>
        <begin position="458"/>
        <end position="629"/>
    </location>
</feature>
<dbReference type="GeneID" id="4590275"/>
<keyword evidence="2" id="KW-0732">Signal</keyword>
<name>A1D7N8_NEOFI</name>